<dbReference type="PANTHER" id="PTHR12363">
    <property type="entry name" value="TRANSPORTIN 3 AND IMPORTIN 13"/>
    <property type="match status" value="1"/>
</dbReference>
<proteinExistence type="inferred from homology"/>
<keyword evidence="4" id="KW-0539">Nucleus</keyword>
<comment type="similarity">
    <text evidence="2">Belongs to the importin beta family.</text>
</comment>
<evidence type="ECO:0000256" key="1">
    <source>
        <dbReference type="ARBA" id="ARBA00004123"/>
    </source>
</evidence>
<keyword evidence="3" id="KW-0813">Transport</keyword>
<protein>
    <recommendedName>
        <fullName evidence="6">Exportin-1/Importin-beta-like domain-containing protein</fullName>
    </recommendedName>
</protein>
<dbReference type="EMBL" id="AC160095">
    <property type="protein sequence ID" value="AAX95769.2"/>
    <property type="molecule type" value="Genomic_DNA"/>
</dbReference>
<dbReference type="InterPro" id="IPR016024">
    <property type="entry name" value="ARM-type_fold"/>
</dbReference>
<evidence type="ECO:0000256" key="2">
    <source>
        <dbReference type="ARBA" id="ARBA00007991"/>
    </source>
</evidence>
<dbReference type="InterPro" id="IPR011989">
    <property type="entry name" value="ARM-like"/>
</dbReference>
<sequence length="618" mass="68363">MKWAENHEVSGSNPSETKILGDFFLFVIALVGRGSARSFPVLAIHIPVRPGCEGDFGFGGGGISHCGKDQNSDWRPAEAALYCIKAISDYVSDIEAEVMPQIMSLLPKLPHQPQLLQTVCLTIGAYSKWLDASSNGFSHLPTLIDILVRGMSTCEDSAAAAALAFRHICNDCKKKLCGSLDGLFQIYQTAVIGEGPFKVSAEDSLHLVEALSMVITELPSEHAKKALEAVCLPSVAQLQEMINQGPQVLGQKNARELTVHFDRLANIFRYVNHPEAVADAIQKLWPIFKAIFDVRAWDMRTMESLCRACKNAWCVLNSEDKYHQDSSLSPTMSKWYELLRGSWGLQLGRCWRKYKDYMDNTISRVFFISLVKSLSFHFKQQLDLLPQIFGSDPSCANYLKVLIESLFSHTACLLTKIQDFTSRPDIADDCFLLASRCIRYCPQLFFPSTVFPSLVDCAMIGITVQHREACNSILNFVSDIFDLSNSTNGESCLSIRDSVIIPRGPTITRILVACLTGALPSSRLETVTYALLALTRAYGLKALEWAKECVSLIPSTAVTELERTRFLQALSDAASGANMNGLVVPIDEISEVCRRNRTVQEIVQGALRPLDLNIVAVS</sequence>
<evidence type="ECO:0008006" key="6">
    <source>
        <dbReference type="Google" id="ProtNLM"/>
    </source>
</evidence>
<reference evidence="5" key="2">
    <citation type="submission" date="2005-04" db="EMBL/GenBank/DDBJ databases">
        <authorList>
            <person name="Buell R.C."/>
        </authorList>
    </citation>
    <scope>NUCLEOTIDE SEQUENCE</scope>
</reference>
<gene>
    <name evidence="5" type="ORF">LES1_20t00006</name>
</gene>
<name>Q53J26_SOLLC</name>
<reference evidence="5" key="3">
    <citation type="submission" date="2006-08" db="EMBL/GenBank/DDBJ databases">
        <authorList>
            <person name="Childs K."/>
        </authorList>
    </citation>
    <scope>NUCLEOTIDE SEQUENCE</scope>
</reference>
<organism evidence="5">
    <name type="scientific">Solanum lycopersicum</name>
    <name type="common">Tomato</name>
    <name type="synonym">Lycopersicon esculentum</name>
    <dbReference type="NCBI Taxonomy" id="4081"/>
    <lineage>
        <taxon>Eukaryota</taxon>
        <taxon>Viridiplantae</taxon>
        <taxon>Streptophyta</taxon>
        <taxon>Embryophyta</taxon>
        <taxon>Tracheophyta</taxon>
        <taxon>Spermatophyta</taxon>
        <taxon>Magnoliopsida</taxon>
        <taxon>eudicotyledons</taxon>
        <taxon>Gunneridae</taxon>
        <taxon>Pentapetalae</taxon>
        <taxon>asterids</taxon>
        <taxon>lamiids</taxon>
        <taxon>Solanales</taxon>
        <taxon>Solanaceae</taxon>
        <taxon>Solanoideae</taxon>
        <taxon>Solaneae</taxon>
        <taxon>Solanum</taxon>
        <taxon>Solanum subgen. Lycopersicon</taxon>
    </lineage>
</organism>
<evidence type="ECO:0000256" key="4">
    <source>
        <dbReference type="ARBA" id="ARBA00023242"/>
    </source>
</evidence>
<dbReference type="PANTHER" id="PTHR12363:SF33">
    <property type="entry name" value="IMPORTIN-13"/>
    <property type="match status" value="1"/>
</dbReference>
<accession>Q53J26</accession>
<evidence type="ECO:0000256" key="3">
    <source>
        <dbReference type="ARBA" id="ARBA00022448"/>
    </source>
</evidence>
<dbReference type="GO" id="GO:0005634">
    <property type="term" value="C:nucleus"/>
    <property type="evidence" value="ECO:0007669"/>
    <property type="project" value="UniProtKB-SubCell"/>
</dbReference>
<dbReference type="SUPFAM" id="SSF48371">
    <property type="entry name" value="ARM repeat"/>
    <property type="match status" value="1"/>
</dbReference>
<dbReference type="ExpressionAtlas" id="Q53J26">
    <property type="expression patterns" value="baseline and differential"/>
</dbReference>
<dbReference type="AlphaFoldDB" id="Q53J26"/>
<comment type="subcellular location">
    <subcellularLocation>
        <location evidence="1">Nucleus</location>
    </subcellularLocation>
</comment>
<evidence type="ECO:0000313" key="5">
    <source>
        <dbReference type="EMBL" id="AAX95769.2"/>
    </source>
</evidence>
<dbReference type="InterPro" id="IPR051345">
    <property type="entry name" value="Importin_beta-like_NTR"/>
</dbReference>
<reference evidence="5" key="1">
    <citation type="submission" date="2005-04" db="EMBL/GenBank/DDBJ databases">
        <authorList>
            <person name="Buell R."/>
            <person name="Liu J."/>
            <person name="Childs K."/>
            <person name="Zaborsky J."/>
            <person name="Tallon L."/>
            <person name="Wirtz U."/>
            <person name="Wei F."/>
            <person name="Kuang H."/>
            <person name="Zhang P."/>
            <person name="Marano M."/>
            <person name="Baker B."/>
        </authorList>
    </citation>
    <scope>NUCLEOTIDE SEQUENCE</scope>
</reference>
<dbReference type="Gene3D" id="1.25.10.10">
    <property type="entry name" value="Leucine-rich Repeat Variant"/>
    <property type="match status" value="2"/>
</dbReference>